<dbReference type="PANTHER" id="PTHR33177:SF74">
    <property type="entry name" value="PROTEIN GL2-INTERACTING REPRESSOR 1"/>
    <property type="match status" value="1"/>
</dbReference>
<dbReference type="PANTHER" id="PTHR33177">
    <property type="entry name" value="PUTATIVE-RELATED"/>
    <property type="match status" value="1"/>
</dbReference>
<organism evidence="3 4">
    <name type="scientific">Kalanchoe fedtschenkoi</name>
    <name type="common">Lavender scallops</name>
    <name type="synonym">South American air plant</name>
    <dbReference type="NCBI Taxonomy" id="63787"/>
    <lineage>
        <taxon>Eukaryota</taxon>
        <taxon>Viridiplantae</taxon>
        <taxon>Streptophyta</taxon>
        <taxon>Embryophyta</taxon>
        <taxon>Tracheophyta</taxon>
        <taxon>Spermatophyta</taxon>
        <taxon>Magnoliopsida</taxon>
        <taxon>eudicotyledons</taxon>
        <taxon>Gunneridae</taxon>
        <taxon>Pentapetalae</taxon>
        <taxon>Saxifragales</taxon>
        <taxon>Crassulaceae</taxon>
        <taxon>Kalanchoe</taxon>
    </lineage>
</organism>
<proteinExistence type="predicted"/>
<dbReference type="Gramene" id="Kaladp0074s0028.1.v1.1">
    <property type="protein sequence ID" value="Kaladp0074s0028.1.v1.1.CDS.1"/>
    <property type="gene ID" value="Kaladp0074s0028.v1.1"/>
</dbReference>
<evidence type="ECO:0000259" key="2">
    <source>
        <dbReference type="Pfam" id="PF24747"/>
    </source>
</evidence>
<dbReference type="AlphaFoldDB" id="A0A7N0UMU5"/>
<keyword evidence="4" id="KW-1185">Reference proteome</keyword>
<feature type="domain" description="GIR1-like zinc ribbon" evidence="2">
    <location>
        <begin position="38"/>
        <end position="70"/>
    </location>
</feature>
<sequence length="87" mass="9701">MVAIQRDDQSPASSCISSDEEDNQVINSSKSPRGGEPMVLVGCQRCLMYMMLANDEPKCPKCKGSELLEFGGHGGFRLTNRRMNKYR</sequence>
<name>A0A7N0UMU5_KALFE</name>
<accession>A0A7N0UMU5</accession>
<evidence type="ECO:0000256" key="1">
    <source>
        <dbReference type="SAM" id="MobiDB-lite"/>
    </source>
</evidence>
<dbReference type="InterPro" id="IPR055281">
    <property type="entry name" value="GIR1-2/SIED1"/>
</dbReference>
<evidence type="ECO:0000313" key="4">
    <source>
        <dbReference type="Proteomes" id="UP000594263"/>
    </source>
</evidence>
<reference evidence="3" key="1">
    <citation type="submission" date="2021-01" db="UniProtKB">
        <authorList>
            <consortium name="EnsemblPlants"/>
        </authorList>
    </citation>
    <scope>IDENTIFICATION</scope>
</reference>
<protein>
    <recommendedName>
        <fullName evidence="2">GIR1-like zinc ribbon domain-containing protein</fullName>
    </recommendedName>
</protein>
<dbReference type="Proteomes" id="UP000594263">
    <property type="component" value="Unplaced"/>
</dbReference>
<dbReference type="EnsemblPlants" id="Kaladp0074s0028.1.v1.1">
    <property type="protein sequence ID" value="Kaladp0074s0028.1.v1.1.CDS.1"/>
    <property type="gene ID" value="Kaladp0074s0028.v1.1"/>
</dbReference>
<evidence type="ECO:0000313" key="3">
    <source>
        <dbReference type="EnsemblPlants" id="Kaladp0074s0028.1.v1.1.CDS.1"/>
    </source>
</evidence>
<feature type="region of interest" description="Disordered" evidence="1">
    <location>
        <begin position="1"/>
        <end position="36"/>
    </location>
</feature>
<dbReference type="OMA" id="RAGDDIN"/>
<dbReference type="Pfam" id="PF24747">
    <property type="entry name" value="Zn-ribbon_GIR1"/>
    <property type="match status" value="1"/>
</dbReference>
<dbReference type="InterPro" id="IPR056440">
    <property type="entry name" value="Zn-ribbon_GIR1"/>
</dbReference>